<dbReference type="AlphaFoldDB" id="A0A0F9UT37"/>
<protein>
    <submittedName>
        <fullName evidence="1">Uncharacterized protein</fullName>
    </submittedName>
</protein>
<name>A0A0F9UT37_9ZZZZ</name>
<dbReference type="SUPFAM" id="SSF103084">
    <property type="entry name" value="Holliday junction resolvase RusA"/>
    <property type="match status" value="1"/>
</dbReference>
<gene>
    <name evidence="1" type="ORF">LCGC14_0568590</name>
</gene>
<dbReference type="GO" id="GO:0006310">
    <property type="term" value="P:DNA recombination"/>
    <property type="evidence" value="ECO:0007669"/>
    <property type="project" value="InterPro"/>
</dbReference>
<reference evidence="1" key="1">
    <citation type="journal article" date="2015" name="Nature">
        <title>Complex archaea that bridge the gap between prokaryotes and eukaryotes.</title>
        <authorList>
            <person name="Spang A."/>
            <person name="Saw J.H."/>
            <person name="Jorgensen S.L."/>
            <person name="Zaremba-Niedzwiedzka K."/>
            <person name="Martijn J."/>
            <person name="Lind A.E."/>
            <person name="van Eijk R."/>
            <person name="Schleper C."/>
            <person name="Guy L."/>
            <person name="Ettema T.J."/>
        </authorList>
    </citation>
    <scope>NUCLEOTIDE SEQUENCE</scope>
</reference>
<comment type="caution">
    <text evidence="1">The sequence shown here is derived from an EMBL/GenBank/DDBJ whole genome shotgun (WGS) entry which is preliminary data.</text>
</comment>
<dbReference type="GO" id="GO:0006281">
    <property type="term" value="P:DNA repair"/>
    <property type="evidence" value="ECO:0007669"/>
    <property type="project" value="InterPro"/>
</dbReference>
<evidence type="ECO:0000313" key="1">
    <source>
        <dbReference type="EMBL" id="KKN56773.1"/>
    </source>
</evidence>
<dbReference type="InterPro" id="IPR036614">
    <property type="entry name" value="RusA-like_sf"/>
</dbReference>
<dbReference type="Pfam" id="PF05866">
    <property type="entry name" value="RusA"/>
    <property type="match status" value="1"/>
</dbReference>
<dbReference type="InterPro" id="IPR008822">
    <property type="entry name" value="Endonuclease_RusA-like"/>
</dbReference>
<organism evidence="1">
    <name type="scientific">marine sediment metagenome</name>
    <dbReference type="NCBI Taxonomy" id="412755"/>
    <lineage>
        <taxon>unclassified sequences</taxon>
        <taxon>metagenomes</taxon>
        <taxon>ecological metagenomes</taxon>
    </lineage>
</organism>
<sequence>MLTEPAIAFRVYGIPKPQPRSKPYVLKGTGKARLYDPGTAFAWRAAVRDEAIKVCPDKPIVCGVELRLTFWMPRPQHHYRTGKRAGELKANAPRYHIGMNKNDLDNLEKVVMDALTDANYWRGDGLVCRKYSEKQYGERPGVEITIYELLNEQENGT</sequence>
<accession>A0A0F9UT37</accession>
<dbReference type="Gene3D" id="3.30.1330.70">
    <property type="entry name" value="Holliday junction resolvase RusA"/>
    <property type="match status" value="1"/>
</dbReference>
<proteinExistence type="predicted"/>
<dbReference type="EMBL" id="LAZR01000831">
    <property type="protein sequence ID" value="KKN56773.1"/>
    <property type="molecule type" value="Genomic_DNA"/>
</dbReference>
<dbReference type="GO" id="GO:0000287">
    <property type="term" value="F:magnesium ion binding"/>
    <property type="evidence" value="ECO:0007669"/>
    <property type="project" value="InterPro"/>
</dbReference>